<gene>
    <name evidence="1" type="ORF">S12H4_06430</name>
</gene>
<protein>
    <recommendedName>
        <fullName evidence="2">DUF5655 domain-containing protein</fullName>
    </recommendedName>
</protein>
<accession>X1RRM8</accession>
<evidence type="ECO:0008006" key="2">
    <source>
        <dbReference type="Google" id="ProtNLM"/>
    </source>
</evidence>
<organism evidence="1">
    <name type="scientific">marine sediment metagenome</name>
    <dbReference type="NCBI Taxonomy" id="412755"/>
    <lineage>
        <taxon>unclassified sequences</taxon>
        <taxon>metagenomes</taxon>
        <taxon>ecological metagenomes</taxon>
    </lineage>
</organism>
<dbReference type="AlphaFoldDB" id="X1RRM8"/>
<reference evidence="1" key="1">
    <citation type="journal article" date="2014" name="Front. Microbiol.">
        <title>High frequency of phylogenetically diverse reductive dehalogenase-homologous genes in deep subseafloor sedimentary metagenomes.</title>
        <authorList>
            <person name="Kawai M."/>
            <person name="Futagami T."/>
            <person name="Toyoda A."/>
            <person name="Takaki Y."/>
            <person name="Nishi S."/>
            <person name="Hori S."/>
            <person name="Arai W."/>
            <person name="Tsubouchi T."/>
            <person name="Morono Y."/>
            <person name="Uchiyama I."/>
            <person name="Ito T."/>
            <person name="Fujiyama A."/>
            <person name="Inagaki F."/>
            <person name="Takami H."/>
        </authorList>
    </citation>
    <scope>NUCLEOTIDE SEQUENCE</scope>
    <source>
        <strain evidence="1">Expedition CK06-06</strain>
    </source>
</reference>
<evidence type="ECO:0000313" key="1">
    <source>
        <dbReference type="EMBL" id="GAI69611.1"/>
    </source>
</evidence>
<comment type="caution">
    <text evidence="1">The sequence shown here is derived from an EMBL/GenBank/DDBJ whole genome shotgun (WGS) entry which is preliminary data.</text>
</comment>
<proteinExistence type="predicted"/>
<dbReference type="EMBL" id="BARW01002258">
    <property type="protein sequence ID" value="GAI69611.1"/>
    <property type="molecule type" value="Genomic_DNA"/>
</dbReference>
<name>X1RRM8_9ZZZZ</name>
<sequence length="116" mass="13883">MDPKYCSKTQKEVRTVLKSLFEWENLFSIKVKYFYEGWAIYLREKSIYPRCIVIFKPYSKESFSIKSFEINFDKTKNDSYKELYVSESIYSISNLLSEIKQIIYGKDILGNIKKLL</sequence>